<keyword evidence="3 6" id="KW-0808">Transferase</keyword>
<gene>
    <name evidence="8" type="ORF">SAMN04488094_12030</name>
</gene>
<keyword evidence="9" id="KW-1185">Reference proteome</keyword>
<keyword evidence="1 6" id="KW-1277">Toxin-antitoxin system</keyword>
<evidence type="ECO:0000256" key="3">
    <source>
        <dbReference type="ARBA" id="ARBA00022679"/>
    </source>
</evidence>
<dbReference type="AlphaFoldDB" id="A0A1I1QEX2"/>
<dbReference type="InterPro" id="IPR029494">
    <property type="entry name" value="DarT"/>
</dbReference>
<proteinExistence type="inferred from homology"/>
<dbReference type="Pfam" id="PF14487">
    <property type="entry name" value="DarT"/>
    <property type="match status" value="1"/>
</dbReference>
<keyword evidence="4 6" id="KW-0548">Nucleotidyltransferase</keyword>
<evidence type="ECO:0000256" key="2">
    <source>
        <dbReference type="ARBA" id="ARBA00022676"/>
    </source>
</evidence>
<feature type="binding site" evidence="6">
    <location>
        <begin position="11"/>
        <end position="13"/>
    </location>
    <ligand>
        <name>NAD(+)</name>
        <dbReference type="ChEBI" id="CHEBI:57540"/>
    </ligand>
</feature>
<evidence type="ECO:0000259" key="7">
    <source>
        <dbReference type="PROSITE" id="PS52018"/>
    </source>
</evidence>
<feature type="binding site" evidence="6">
    <location>
        <position position="51"/>
    </location>
    <ligand>
        <name>NAD(+)</name>
        <dbReference type="ChEBI" id="CHEBI:57540"/>
    </ligand>
</feature>
<comment type="caution">
    <text evidence="6">Lacks conserved residue(s) required for the propagation of feature annotation.</text>
</comment>
<protein>
    <recommendedName>
        <fullName evidence="7">DarT domain-containing protein</fullName>
    </recommendedName>
</protein>
<evidence type="ECO:0000256" key="6">
    <source>
        <dbReference type="PROSITE-ProRule" id="PRU01362"/>
    </source>
</evidence>
<comment type="catalytic activity">
    <reaction evidence="6">
        <text>a thymidine in DNA + NAD(+) = an N-(ADP-alpha-D-ribosyl)-thymidine in DNA + nicotinamide + H(+)</text>
        <dbReference type="Rhea" id="RHEA:71651"/>
        <dbReference type="Rhea" id="RHEA-COMP:13556"/>
        <dbReference type="Rhea" id="RHEA-COMP:18051"/>
        <dbReference type="ChEBI" id="CHEBI:15378"/>
        <dbReference type="ChEBI" id="CHEBI:17154"/>
        <dbReference type="ChEBI" id="CHEBI:57540"/>
        <dbReference type="ChEBI" id="CHEBI:137386"/>
        <dbReference type="ChEBI" id="CHEBI:191199"/>
    </reaction>
</comment>
<evidence type="ECO:0000256" key="4">
    <source>
        <dbReference type="ARBA" id="ARBA00022695"/>
    </source>
</evidence>
<dbReference type="OrthoDB" id="9813972at2"/>
<evidence type="ECO:0000313" key="9">
    <source>
        <dbReference type="Proteomes" id="UP000198728"/>
    </source>
</evidence>
<dbReference type="PROSITE" id="PS52018">
    <property type="entry name" value="DART"/>
    <property type="match status" value="1"/>
</dbReference>
<dbReference type="EMBL" id="FOLG01000020">
    <property type="protein sequence ID" value="SFD20547.1"/>
    <property type="molecule type" value="Genomic_DNA"/>
</dbReference>
<evidence type="ECO:0000256" key="5">
    <source>
        <dbReference type="ARBA" id="ARBA00023125"/>
    </source>
</evidence>
<feature type="active site" description="Proton acceptor" evidence="6">
    <location>
        <position position="51"/>
    </location>
</feature>
<dbReference type="STRING" id="441112.SAMN04488094_12030"/>
<name>A0A1I1QEX2_9RHOB</name>
<feature type="domain" description="DarT" evidence="7">
    <location>
        <begin position="7"/>
        <end position="211"/>
    </location>
</feature>
<sequence length="211" mass="23958">MPTPDRPRIYHIVHVDNLASIVGDGCLWPDSVMVKRQGAAVIGNNEIKADRLVLPVQCNPGTCVGDYVPFYLCPRSVMLYVISRRNHPNVAYKDGQGPVVHLVADMLEVVDWATANNRHWAFTDINAANRAADFYNDLSKLDQVNWDAINARNWVSCRDHKMAEFLMHESFPWELVRGIGVHSEQVGARAMAAFGTSQHRPQVKVKREWYY</sequence>
<keyword evidence="2 6" id="KW-0328">Glycosyltransferase</keyword>
<organism evidence="8 9">
    <name type="scientific">Tropicimonas isoalkanivorans</name>
    <dbReference type="NCBI Taxonomy" id="441112"/>
    <lineage>
        <taxon>Bacteria</taxon>
        <taxon>Pseudomonadati</taxon>
        <taxon>Pseudomonadota</taxon>
        <taxon>Alphaproteobacteria</taxon>
        <taxon>Rhodobacterales</taxon>
        <taxon>Roseobacteraceae</taxon>
        <taxon>Tropicimonas</taxon>
    </lineage>
</organism>
<accession>A0A1I1QEX2</accession>
<evidence type="ECO:0000313" key="8">
    <source>
        <dbReference type="EMBL" id="SFD20547.1"/>
    </source>
</evidence>
<feature type="active site" evidence="6">
    <location>
        <position position="164"/>
    </location>
</feature>
<reference evidence="8 9" key="1">
    <citation type="submission" date="2016-10" db="EMBL/GenBank/DDBJ databases">
        <authorList>
            <person name="de Groot N.N."/>
        </authorList>
    </citation>
    <scope>NUCLEOTIDE SEQUENCE [LARGE SCALE GENOMIC DNA]</scope>
    <source>
        <strain evidence="8 9">DSM 19548</strain>
    </source>
</reference>
<evidence type="ECO:0000256" key="1">
    <source>
        <dbReference type="ARBA" id="ARBA00022649"/>
    </source>
</evidence>
<dbReference type="GO" id="GO:0016757">
    <property type="term" value="F:glycosyltransferase activity"/>
    <property type="evidence" value="ECO:0007669"/>
    <property type="project" value="UniProtKB-UniRule"/>
</dbReference>
<dbReference type="RefSeq" id="WP_093362792.1">
    <property type="nucleotide sequence ID" value="NZ_FOLG01000020.1"/>
</dbReference>
<comment type="similarity">
    <text evidence="6">Belongs to the DarT ADP-ribosyltransferase family.</text>
</comment>
<keyword evidence="5 6" id="KW-0238">DNA-binding</keyword>
<dbReference type="GO" id="GO:0016779">
    <property type="term" value="F:nucleotidyltransferase activity"/>
    <property type="evidence" value="ECO:0007669"/>
    <property type="project" value="UniProtKB-UniRule"/>
</dbReference>
<dbReference type="Proteomes" id="UP000198728">
    <property type="component" value="Unassembled WGS sequence"/>
</dbReference>
<dbReference type="GO" id="GO:0003677">
    <property type="term" value="F:DNA binding"/>
    <property type="evidence" value="ECO:0007669"/>
    <property type="project" value="UniProtKB-UniRule"/>
</dbReference>